<protein>
    <submittedName>
        <fullName evidence="1">Uncharacterized protein</fullName>
    </submittedName>
</protein>
<sequence length="80" mass="9033">MTKLRKAIKKAEITANELRCCLQKIGTHLIFSGFEDDEPIVSIGGGDEIFIVYRGSEISIDNVIFLMENHGFITKEDFIL</sequence>
<dbReference type="AlphaFoldDB" id="A0A098YP08"/>
<proteinExistence type="predicted"/>
<dbReference type="EMBL" id="JRPQ01000204">
    <property type="protein sequence ID" value="KGI21076.1"/>
    <property type="molecule type" value="Genomic_DNA"/>
</dbReference>
<name>A0A098YP08_9BACT</name>
<comment type="caution">
    <text evidence="1">The sequence shown here is derived from an EMBL/GenBank/DDBJ whole genome shotgun (WGS) entry which is preliminary data.</text>
</comment>
<gene>
    <name evidence="1" type="ORF">HMPREF9304_12390</name>
</gene>
<dbReference type="Proteomes" id="UP000029723">
    <property type="component" value="Unassembled WGS sequence"/>
</dbReference>
<accession>A0A098YP08</accession>
<dbReference type="RefSeq" id="WP_036929363.1">
    <property type="nucleotide sequence ID" value="NZ_JRPQ01000204.1"/>
</dbReference>
<evidence type="ECO:0000313" key="1">
    <source>
        <dbReference type="EMBL" id="KGI21076.1"/>
    </source>
</evidence>
<organism evidence="1 2">
    <name type="scientific">Hoylesella timonensis S9-PR14</name>
    <dbReference type="NCBI Taxonomy" id="1401062"/>
    <lineage>
        <taxon>Bacteria</taxon>
        <taxon>Pseudomonadati</taxon>
        <taxon>Bacteroidota</taxon>
        <taxon>Bacteroidia</taxon>
        <taxon>Bacteroidales</taxon>
        <taxon>Prevotellaceae</taxon>
        <taxon>Hoylesella</taxon>
    </lineage>
</organism>
<evidence type="ECO:0000313" key="2">
    <source>
        <dbReference type="Proteomes" id="UP000029723"/>
    </source>
</evidence>
<reference evidence="1 2" key="1">
    <citation type="submission" date="2014-07" db="EMBL/GenBank/DDBJ databases">
        <authorList>
            <person name="McCorrison J."/>
            <person name="Sanka R."/>
            <person name="Torralba M."/>
            <person name="Gillis M."/>
            <person name="Haft D.H."/>
            <person name="Methe B."/>
            <person name="Sutton G."/>
            <person name="Nelson K.E."/>
        </authorList>
    </citation>
    <scope>NUCLEOTIDE SEQUENCE [LARGE SCALE GENOMIC DNA]</scope>
    <source>
        <strain evidence="1 2">S9-PR14</strain>
    </source>
</reference>